<dbReference type="PROSITE" id="PS50837">
    <property type="entry name" value="NACHT"/>
    <property type="match status" value="1"/>
</dbReference>
<name>A0A4Y7ST04_COPMI</name>
<keyword evidence="1" id="KW-0677">Repeat</keyword>
<feature type="domain" description="NACHT" evidence="3">
    <location>
        <begin position="451"/>
        <end position="605"/>
    </location>
</feature>
<dbReference type="InterPro" id="IPR056884">
    <property type="entry name" value="NPHP3-like_N"/>
</dbReference>
<dbReference type="Gene3D" id="3.40.50.300">
    <property type="entry name" value="P-loop containing nucleotide triphosphate hydrolases"/>
    <property type="match status" value="1"/>
</dbReference>
<evidence type="ECO:0000313" key="5">
    <source>
        <dbReference type="Proteomes" id="UP000298030"/>
    </source>
</evidence>
<evidence type="ECO:0000256" key="1">
    <source>
        <dbReference type="ARBA" id="ARBA00022737"/>
    </source>
</evidence>
<sequence length="1333" mass="148210">MGDYWNSNMYPNDTQLPEQGFSESLWTLPPTVHQNQYYEQGFWEPPQPLPPSNQQTPMTLSMENRVFGYGSCPNRLQPQDSHLGPANQHTHLHGFGHVQPSPPQRWDYNAVTQFPSPSDVHNHALDLNSSVGEGNYQYPQVQHPYQPVAPSRRPGMEGTSEAITPPSFQLMLARNQAHRNAPGRASPYPMPASGQVHRNTSRRASPYPIPASNQFQQNALRHTSSPYSPPYRGQQAGVSQILAPMHSPHIGQLLPPPFLLTQSPRTLGPSQPLEYTTRGRPSPSMVTLGADHIPGGHAEQSGWSKMRPSSYWDSTPSPLFTTPPTKPHGVPQTERTTLLPELPATVNRSHPMPGFSSSHIQEANFTSVGGSYNDHRRVRIQNYNLGPESDTRFDPDNHNLLDELRKQSSLGAVSYAEARADAGRCHPVTRVKALNDLEAWSVGKGPWKDVKLLVLTGPAGHGKSCIMQTFADRLLEKAKGGDPHPVIATFFFKSTVPEQNQPKALVTTLAHQIAAKHPFIQHRIATVIRGDSGIFSTSLEHQTKCLLVDPISGSCDTSSSPSLNVAFAVDGLDECDGDEAQSRVICLLHTLSTIPNTRVVLASRPEFPIQSVIKSRMSGLLHIDLNKDYNAGEDIRQFTWVRLLDIRKRLLPTIDRVSWPREQDAEQIAECASGQFILAEIAMRYVDDRRYDPRKRLEEVLALCRGENSRFATRPVAASHGSTRPLGALDALFTGILERAARNAYPDLERQIGLLELTSLVWILVELIPSRIGASKQNFFTTTTREPIPLWVIEEALNRQSGGLARELSDLHSLLDVPQDMYGHKQISAHHKSLLDFLHDPRRSGHLGNVPQLAKERFDLMIQVHLSDSLTENDVKNLVSAQSAKPHILHDLHRLCQPQTVIQSIGPKARRALLCSLNAWETLLLDAWVHVGLSVGPMEWQCWGSGSSSNTLQMMDAACKGHFQDTLLPGLGSIKSTDSPPISDADVEFLLATLDSQGDKISRSESFAFIPKYRTTGINRIVPSFPWFPAARALAWLWAPSHRLITNHNRDIRPSGTPNVPPQEPSQIMFVVGSAGSGKRELLAETYRLLPAGKESGSPEGWMPPVDIIIIPDEDGLSLRFQWTQGSFSGSYAALAPCSNEDLTGKIDLLHQVPVSLFQDCIASWKARHENNTYHPQFLLQGLHLLLPEHQAALLDVILSNVGPSRSMGGCPLFVTVTSLPTATLASRLRRFSWSGVYYINLDGMKADVSLLQSTLLHQFPDDAPPLKTHKLARILATSPKPARHLKMLIDHWQHDWNWTRWEKRLDPILAAPEPEAWRLIEEHFGGTFLDHK</sequence>
<gene>
    <name evidence="4" type="ORF">FA13DRAFT_1739237</name>
</gene>
<accession>A0A4Y7ST04</accession>
<dbReference type="InterPro" id="IPR027417">
    <property type="entry name" value="P-loop_NTPase"/>
</dbReference>
<dbReference type="STRING" id="71717.A0A4Y7ST04"/>
<keyword evidence="5" id="KW-1185">Reference proteome</keyword>
<organism evidence="4 5">
    <name type="scientific">Coprinellus micaceus</name>
    <name type="common">Glistening ink-cap mushroom</name>
    <name type="synonym">Coprinus micaceus</name>
    <dbReference type="NCBI Taxonomy" id="71717"/>
    <lineage>
        <taxon>Eukaryota</taxon>
        <taxon>Fungi</taxon>
        <taxon>Dikarya</taxon>
        <taxon>Basidiomycota</taxon>
        <taxon>Agaricomycotina</taxon>
        <taxon>Agaricomycetes</taxon>
        <taxon>Agaricomycetidae</taxon>
        <taxon>Agaricales</taxon>
        <taxon>Agaricineae</taxon>
        <taxon>Psathyrellaceae</taxon>
        <taxon>Coprinellus</taxon>
    </lineage>
</organism>
<dbReference type="Proteomes" id="UP000298030">
    <property type="component" value="Unassembled WGS sequence"/>
</dbReference>
<evidence type="ECO:0000259" key="3">
    <source>
        <dbReference type="PROSITE" id="PS50837"/>
    </source>
</evidence>
<dbReference type="SUPFAM" id="SSF52540">
    <property type="entry name" value="P-loop containing nucleoside triphosphate hydrolases"/>
    <property type="match status" value="1"/>
</dbReference>
<protein>
    <recommendedName>
        <fullName evidence="3">NACHT domain-containing protein</fullName>
    </recommendedName>
</protein>
<dbReference type="PANTHER" id="PTHR10039:SF17">
    <property type="entry name" value="FUNGAL STAND N-TERMINAL GOODBYE DOMAIN-CONTAINING PROTEIN-RELATED"/>
    <property type="match status" value="1"/>
</dbReference>
<feature type="region of interest" description="Disordered" evidence="2">
    <location>
        <begin position="178"/>
        <end position="211"/>
    </location>
</feature>
<dbReference type="EMBL" id="QPFP01000067">
    <property type="protein sequence ID" value="TEB24389.1"/>
    <property type="molecule type" value="Genomic_DNA"/>
</dbReference>
<evidence type="ECO:0000256" key="2">
    <source>
        <dbReference type="SAM" id="MobiDB-lite"/>
    </source>
</evidence>
<proteinExistence type="predicted"/>
<evidence type="ECO:0000313" key="4">
    <source>
        <dbReference type="EMBL" id="TEB24389.1"/>
    </source>
</evidence>
<dbReference type="OrthoDB" id="3068236at2759"/>
<dbReference type="InterPro" id="IPR007111">
    <property type="entry name" value="NACHT_NTPase"/>
</dbReference>
<dbReference type="Pfam" id="PF24883">
    <property type="entry name" value="NPHP3_N"/>
    <property type="match status" value="1"/>
</dbReference>
<reference evidence="4 5" key="1">
    <citation type="journal article" date="2019" name="Nat. Ecol. Evol.">
        <title>Megaphylogeny resolves global patterns of mushroom evolution.</title>
        <authorList>
            <person name="Varga T."/>
            <person name="Krizsan K."/>
            <person name="Foldi C."/>
            <person name="Dima B."/>
            <person name="Sanchez-Garcia M."/>
            <person name="Sanchez-Ramirez S."/>
            <person name="Szollosi G.J."/>
            <person name="Szarkandi J.G."/>
            <person name="Papp V."/>
            <person name="Albert L."/>
            <person name="Andreopoulos W."/>
            <person name="Angelini C."/>
            <person name="Antonin V."/>
            <person name="Barry K.W."/>
            <person name="Bougher N.L."/>
            <person name="Buchanan P."/>
            <person name="Buyck B."/>
            <person name="Bense V."/>
            <person name="Catcheside P."/>
            <person name="Chovatia M."/>
            <person name="Cooper J."/>
            <person name="Damon W."/>
            <person name="Desjardin D."/>
            <person name="Finy P."/>
            <person name="Geml J."/>
            <person name="Haridas S."/>
            <person name="Hughes K."/>
            <person name="Justo A."/>
            <person name="Karasinski D."/>
            <person name="Kautmanova I."/>
            <person name="Kiss B."/>
            <person name="Kocsube S."/>
            <person name="Kotiranta H."/>
            <person name="LaButti K.M."/>
            <person name="Lechner B.E."/>
            <person name="Liimatainen K."/>
            <person name="Lipzen A."/>
            <person name="Lukacs Z."/>
            <person name="Mihaltcheva S."/>
            <person name="Morgado L.N."/>
            <person name="Niskanen T."/>
            <person name="Noordeloos M.E."/>
            <person name="Ohm R.A."/>
            <person name="Ortiz-Santana B."/>
            <person name="Ovrebo C."/>
            <person name="Racz N."/>
            <person name="Riley R."/>
            <person name="Savchenko A."/>
            <person name="Shiryaev A."/>
            <person name="Soop K."/>
            <person name="Spirin V."/>
            <person name="Szebenyi C."/>
            <person name="Tomsovsky M."/>
            <person name="Tulloss R.E."/>
            <person name="Uehling J."/>
            <person name="Grigoriev I.V."/>
            <person name="Vagvolgyi C."/>
            <person name="Papp T."/>
            <person name="Martin F.M."/>
            <person name="Miettinen O."/>
            <person name="Hibbett D.S."/>
            <person name="Nagy L.G."/>
        </authorList>
    </citation>
    <scope>NUCLEOTIDE SEQUENCE [LARGE SCALE GENOMIC DNA]</scope>
    <source>
        <strain evidence="4 5">FP101781</strain>
    </source>
</reference>
<comment type="caution">
    <text evidence="4">The sequence shown here is derived from an EMBL/GenBank/DDBJ whole genome shotgun (WGS) entry which is preliminary data.</text>
</comment>
<dbReference type="PANTHER" id="PTHR10039">
    <property type="entry name" value="AMELOGENIN"/>
    <property type="match status" value="1"/>
</dbReference>